<dbReference type="Gene3D" id="3.40.630.30">
    <property type="match status" value="1"/>
</dbReference>
<dbReference type="InterPro" id="IPR016181">
    <property type="entry name" value="Acyl_CoA_acyltransferase"/>
</dbReference>
<dbReference type="SUPFAM" id="SSF55729">
    <property type="entry name" value="Acyl-CoA N-acyltransferases (Nat)"/>
    <property type="match status" value="1"/>
</dbReference>
<dbReference type="InterPro" id="IPR000182">
    <property type="entry name" value="GNAT_dom"/>
</dbReference>
<comment type="caution">
    <text evidence="2">The sequence shown here is derived from an EMBL/GenBank/DDBJ whole genome shotgun (WGS) entry which is preliminary data.</text>
</comment>
<keyword evidence="3" id="KW-1185">Reference proteome</keyword>
<feature type="domain" description="N-acetyltransferase" evidence="1">
    <location>
        <begin position="6"/>
        <end position="140"/>
    </location>
</feature>
<dbReference type="CDD" id="cd04301">
    <property type="entry name" value="NAT_SF"/>
    <property type="match status" value="1"/>
</dbReference>
<dbReference type="OrthoDB" id="9787920at2"/>
<keyword evidence="2" id="KW-0808">Transferase</keyword>
<dbReference type="GO" id="GO:0016747">
    <property type="term" value="F:acyltransferase activity, transferring groups other than amino-acyl groups"/>
    <property type="evidence" value="ECO:0007669"/>
    <property type="project" value="InterPro"/>
</dbReference>
<proteinExistence type="predicted"/>
<gene>
    <name evidence="2" type="ORF">EPA86_08390</name>
</gene>
<evidence type="ECO:0000313" key="2">
    <source>
        <dbReference type="EMBL" id="TPH15589.1"/>
    </source>
</evidence>
<protein>
    <submittedName>
        <fullName evidence="2">N-acetyltransferase</fullName>
    </submittedName>
</protein>
<sequence length="140" mass="15999">MATLAIEIEEVENDDLTQFLSSKIRAFNAAHWQETKKQPLLVSIKDNAGEVVAGACAKTFGHWLMIETLWVSESLRGEGWGSKILEKLEQKAKVKGCQFSLLDTLEFQAKTFYEKYGYQVQWTQEQYPIKGAKFFMVKAL</sequence>
<dbReference type="Pfam" id="PF00583">
    <property type="entry name" value="Acetyltransf_1"/>
    <property type="match status" value="1"/>
</dbReference>
<dbReference type="PROSITE" id="PS51186">
    <property type="entry name" value="GNAT"/>
    <property type="match status" value="1"/>
</dbReference>
<dbReference type="RefSeq" id="WP_140602988.1">
    <property type="nucleotide sequence ID" value="NZ_SAWY01000019.1"/>
</dbReference>
<dbReference type="Proteomes" id="UP000315303">
    <property type="component" value="Unassembled WGS sequence"/>
</dbReference>
<evidence type="ECO:0000259" key="1">
    <source>
        <dbReference type="PROSITE" id="PS51186"/>
    </source>
</evidence>
<name>A0A502KYN7_9GAMM</name>
<organism evidence="2 3">
    <name type="scientific">Litorilituus lipolyticus</name>
    <dbReference type="NCBI Taxonomy" id="2491017"/>
    <lineage>
        <taxon>Bacteria</taxon>
        <taxon>Pseudomonadati</taxon>
        <taxon>Pseudomonadota</taxon>
        <taxon>Gammaproteobacteria</taxon>
        <taxon>Alteromonadales</taxon>
        <taxon>Colwelliaceae</taxon>
        <taxon>Litorilituus</taxon>
    </lineage>
</organism>
<dbReference type="AlphaFoldDB" id="A0A502KYN7"/>
<reference evidence="2 3" key="1">
    <citation type="submission" date="2019-01" db="EMBL/GenBank/DDBJ databases">
        <title>Litorilituus lipolytica sp. nov., isolated from intertidal sand of the Yellow Sea in China.</title>
        <authorList>
            <person name="Liu A."/>
        </authorList>
    </citation>
    <scope>NUCLEOTIDE SEQUENCE [LARGE SCALE GENOMIC DNA]</scope>
    <source>
        <strain evidence="2 3">RZ04</strain>
    </source>
</reference>
<evidence type="ECO:0000313" key="3">
    <source>
        <dbReference type="Proteomes" id="UP000315303"/>
    </source>
</evidence>
<dbReference type="EMBL" id="SAWY01000019">
    <property type="protein sequence ID" value="TPH15589.1"/>
    <property type="molecule type" value="Genomic_DNA"/>
</dbReference>
<accession>A0A502KYN7</accession>